<reference evidence="3" key="1">
    <citation type="journal article" date="2014" name="Nat. Genet.">
        <title>Genome of the human hookworm Necator americanus.</title>
        <authorList>
            <person name="Tang Y.T."/>
            <person name="Gao X."/>
            <person name="Rosa B.A."/>
            <person name="Abubucker S."/>
            <person name="Hallsworth-Pepin K."/>
            <person name="Martin J."/>
            <person name="Tyagi R."/>
            <person name="Heizer E."/>
            <person name="Zhang X."/>
            <person name="Bhonagiri-Palsikar V."/>
            <person name="Minx P."/>
            <person name="Warren W.C."/>
            <person name="Wang Q."/>
            <person name="Zhan B."/>
            <person name="Hotez P.J."/>
            <person name="Sternberg P.W."/>
            <person name="Dougall A."/>
            <person name="Gaze S.T."/>
            <person name="Mulvenna J."/>
            <person name="Sotillo J."/>
            <person name="Ranganathan S."/>
            <person name="Rabelo E.M."/>
            <person name="Wilson R.K."/>
            <person name="Felgner P.L."/>
            <person name="Bethony J."/>
            <person name="Hawdon J.M."/>
            <person name="Gasser R.B."/>
            <person name="Loukas A."/>
            <person name="Mitreva M."/>
        </authorList>
    </citation>
    <scope>NUCLEOTIDE SEQUENCE [LARGE SCALE GENOMIC DNA]</scope>
</reference>
<gene>
    <name evidence="2" type="ORF">NECAME_18710</name>
</gene>
<feature type="compositionally biased region" description="Polar residues" evidence="1">
    <location>
        <begin position="65"/>
        <end position="77"/>
    </location>
</feature>
<name>W2SST9_NECAM</name>
<protein>
    <submittedName>
        <fullName evidence="2">Uncharacterized protein</fullName>
    </submittedName>
</protein>
<proteinExistence type="predicted"/>
<feature type="non-terminal residue" evidence="2">
    <location>
        <position position="1"/>
    </location>
</feature>
<feature type="region of interest" description="Disordered" evidence="1">
    <location>
        <begin position="49"/>
        <end position="77"/>
    </location>
</feature>
<evidence type="ECO:0000256" key="1">
    <source>
        <dbReference type="SAM" id="MobiDB-lite"/>
    </source>
</evidence>
<evidence type="ECO:0000313" key="3">
    <source>
        <dbReference type="Proteomes" id="UP000053676"/>
    </source>
</evidence>
<evidence type="ECO:0000313" key="2">
    <source>
        <dbReference type="EMBL" id="ETN72700.1"/>
    </source>
</evidence>
<dbReference type="AlphaFoldDB" id="W2SST9"/>
<dbReference type="Proteomes" id="UP000053676">
    <property type="component" value="Unassembled WGS sequence"/>
</dbReference>
<accession>W2SST9</accession>
<dbReference type="KEGG" id="nai:NECAME_18710"/>
<keyword evidence="3" id="KW-1185">Reference proteome</keyword>
<dbReference type="EMBL" id="KI663296">
    <property type="protein sequence ID" value="ETN72700.1"/>
    <property type="molecule type" value="Genomic_DNA"/>
</dbReference>
<organism evidence="2 3">
    <name type="scientific">Necator americanus</name>
    <name type="common">Human hookworm</name>
    <dbReference type="NCBI Taxonomy" id="51031"/>
    <lineage>
        <taxon>Eukaryota</taxon>
        <taxon>Metazoa</taxon>
        <taxon>Ecdysozoa</taxon>
        <taxon>Nematoda</taxon>
        <taxon>Chromadorea</taxon>
        <taxon>Rhabditida</taxon>
        <taxon>Rhabditina</taxon>
        <taxon>Rhabditomorpha</taxon>
        <taxon>Strongyloidea</taxon>
        <taxon>Ancylostomatidae</taxon>
        <taxon>Bunostominae</taxon>
        <taxon>Necator</taxon>
    </lineage>
</organism>
<sequence>SKAAVERQKFPCNPSKRLNRATEETARLHTALEGNCKIVENTGREVIATNSVPAAETNEGGDGFRQSSSQSPVFWRR</sequence>